<protein>
    <recommendedName>
        <fullName evidence="3">Protein kinase domain-containing protein</fullName>
    </recommendedName>
</protein>
<dbReference type="Gene3D" id="1.10.510.10">
    <property type="entry name" value="Transferase(Phosphotransferase) domain 1"/>
    <property type="match status" value="1"/>
</dbReference>
<dbReference type="OrthoDB" id="2803426at2759"/>
<reference evidence="1 2" key="1">
    <citation type="submission" date="2016-07" db="EMBL/GenBank/DDBJ databases">
        <title>Draft genome of the white-rot fungus Obba rivulosa 3A-2.</title>
        <authorList>
            <consortium name="DOE Joint Genome Institute"/>
            <person name="Miettinen O."/>
            <person name="Riley R."/>
            <person name="Acob R."/>
            <person name="Barry K."/>
            <person name="Cullen D."/>
            <person name="De Vries R."/>
            <person name="Hainaut M."/>
            <person name="Hatakka A."/>
            <person name="Henrissat B."/>
            <person name="Hilden K."/>
            <person name="Kuo R."/>
            <person name="Labutti K."/>
            <person name="Lipzen A."/>
            <person name="Makela M.R."/>
            <person name="Sandor L."/>
            <person name="Spatafora J.W."/>
            <person name="Grigoriev I.V."/>
            <person name="Hibbett D.S."/>
        </authorList>
    </citation>
    <scope>NUCLEOTIDE SEQUENCE [LARGE SCALE GENOMIC DNA]</scope>
    <source>
        <strain evidence="1 2">3A-2</strain>
    </source>
</reference>
<dbReference type="SUPFAM" id="SSF56112">
    <property type="entry name" value="Protein kinase-like (PK-like)"/>
    <property type="match status" value="1"/>
</dbReference>
<dbReference type="AlphaFoldDB" id="A0A8E2DGW9"/>
<evidence type="ECO:0000313" key="2">
    <source>
        <dbReference type="Proteomes" id="UP000250043"/>
    </source>
</evidence>
<evidence type="ECO:0008006" key="3">
    <source>
        <dbReference type="Google" id="ProtNLM"/>
    </source>
</evidence>
<sequence length="372" mass="41676">MSPRKIWESKLLGRTVSPYSGRGFSADGSIVVPSRLGDSPLLLLELENEIGSRACDPNARADFVYRKWWSSDSAAMLRKACCCPSFTMTIAGPHLTIRGAIFTDTFVAQPLTETLWLANDPDLNGRIRTIARVLCALRTCLDELDNFYQNLRSPRGDDMDLNSISPHFQSYSSGGREIRLKYTGDNIVGGQAGQALFVAETDENADDCVMVKFVRTYNPEAHSLLASLNLAPRLRHFQTFEDGLSVVVMDYLPGQCLAETPTRLPRVLADVRRAVDALHAQDLVFGDLRPPNIILCKRAKEGEARVSDEVAEEWEQGAMLVDFDWCDKHGEGRYPPSLNTYDIMWHPDVKQGGIMCKEHDEFMFKKLSGFTF</sequence>
<keyword evidence="2" id="KW-1185">Reference proteome</keyword>
<proteinExistence type="predicted"/>
<dbReference type="InterPro" id="IPR011009">
    <property type="entry name" value="Kinase-like_dom_sf"/>
</dbReference>
<name>A0A8E2DGW9_9APHY</name>
<dbReference type="Proteomes" id="UP000250043">
    <property type="component" value="Unassembled WGS sequence"/>
</dbReference>
<dbReference type="EMBL" id="KV722481">
    <property type="protein sequence ID" value="OCH87550.1"/>
    <property type="molecule type" value="Genomic_DNA"/>
</dbReference>
<accession>A0A8E2DGW9</accession>
<organism evidence="1 2">
    <name type="scientific">Obba rivulosa</name>
    <dbReference type="NCBI Taxonomy" id="1052685"/>
    <lineage>
        <taxon>Eukaryota</taxon>
        <taxon>Fungi</taxon>
        <taxon>Dikarya</taxon>
        <taxon>Basidiomycota</taxon>
        <taxon>Agaricomycotina</taxon>
        <taxon>Agaricomycetes</taxon>
        <taxon>Polyporales</taxon>
        <taxon>Gelatoporiaceae</taxon>
        <taxon>Obba</taxon>
    </lineage>
</organism>
<gene>
    <name evidence="1" type="ORF">OBBRIDRAFT_796088</name>
</gene>
<evidence type="ECO:0000313" key="1">
    <source>
        <dbReference type="EMBL" id="OCH87550.1"/>
    </source>
</evidence>